<dbReference type="PANTHER" id="PTHR35337:SF1">
    <property type="entry name" value="SLR1478 PROTEIN"/>
    <property type="match status" value="1"/>
</dbReference>
<dbReference type="AlphaFoldDB" id="A0ABD6P2V3"/>
<dbReference type="RefSeq" id="WP_068208156.1">
    <property type="nucleotide sequence ID" value="NZ_LZIT01000102.1"/>
</dbReference>
<sequence length="229" mass="23668">WWAGTAAAFLAVVVVIAMWVAGNPDVQSALGTPSDIDELVNHDVASYYSEHPAAAFALQIWINNSWVAAQCIAMSVLLGLPIPIVLFDNAANLGLIAGLMFQAGKGGILLGLLAPHGLLELTAVFLAGATGMRLGWSVISPGDRPRGQVLAEQGRGIVSVAVGLVGVLLVSGLIEALVTPSPLPTFVRVGIGVVAEAAFLFYVVYFGRRAAKAGETGDIEDAPDVVPTS</sequence>
<dbReference type="Pfam" id="PF01944">
    <property type="entry name" value="SpoIIM"/>
    <property type="match status" value="1"/>
</dbReference>
<reference evidence="2 3" key="1">
    <citation type="submission" date="2016-06" db="EMBL/GenBank/DDBJ databases">
        <authorList>
            <person name="Sutton G."/>
            <person name="Brinkac L."/>
            <person name="Sanka R."/>
            <person name="Adams M."/>
            <person name="Lau E."/>
            <person name="Sam S."/>
            <person name="Sreng N."/>
            <person name="Him V."/>
            <person name="Kerleguer A."/>
            <person name="Cheng S."/>
        </authorList>
    </citation>
    <scope>NUCLEOTIDE SEQUENCE [LARGE SCALE GENOMIC DNA]</scope>
    <source>
        <strain evidence="2 3">E2978</strain>
    </source>
</reference>
<dbReference type="EMBL" id="LZIT01000102">
    <property type="protein sequence ID" value="OBG40789.1"/>
    <property type="molecule type" value="Genomic_DNA"/>
</dbReference>
<protein>
    <recommendedName>
        <fullName evidence="4">Stage II sporulation protein M</fullName>
    </recommendedName>
</protein>
<feature type="transmembrane region" description="Helical" evidence="1">
    <location>
        <begin position="66"/>
        <end position="86"/>
    </location>
</feature>
<feature type="non-terminal residue" evidence="2">
    <location>
        <position position="1"/>
    </location>
</feature>
<organism evidence="2 3">
    <name type="scientific">Mycobacterium alsense</name>
    <dbReference type="NCBI Taxonomy" id="324058"/>
    <lineage>
        <taxon>Bacteria</taxon>
        <taxon>Bacillati</taxon>
        <taxon>Actinomycetota</taxon>
        <taxon>Actinomycetes</taxon>
        <taxon>Mycobacteriales</taxon>
        <taxon>Mycobacteriaceae</taxon>
        <taxon>Mycobacterium</taxon>
    </lineage>
</organism>
<dbReference type="Proteomes" id="UP000092086">
    <property type="component" value="Unassembled WGS sequence"/>
</dbReference>
<keyword evidence="1" id="KW-0812">Transmembrane</keyword>
<evidence type="ECO:0000313" key="2">
    <source>
        <dbReference type="EMBL" id="OBG40789.1"/>
    </source>
</evidence>
<keyword evidence="1" id="KW-0472">Membrane</keyword>
<dbReference type="PANTHER" id="PTHR35337">
    <property type="entry name" value="SLR1478 PROTEIN"/>
    <property type="match status" value="1"/>
</dbReference>
<feature type="transmembrane region" description="Helical" evidence="1">
    <location>
        <begin position="118"/>
        <end position="136"/>
    </location>
</feature>
<evidence type="ECO:0000313" key="3">
    <source>
        <dbReference type="Proteomes" id="UP000092086"/>
    </source>
</evidence>
<gene>
    <name evidence="2" type="ORF">A5672_13385</name>
</gene>
<evidence type="ECO:0008006" key="4">
    <source>
        <dbReference type="Google" id="ProtNLM"/>
    </source>
</evidence>
<dbReference type="InterPro" id="IPR002798">
    <property type="entry name" value="SpoIIM-like"/>
</dbReference>
<keyword evidence="1" id="KW-1133">Transmembrane helix</keyword>
<feature type="transmembrane region" description="Helical" evidence="1">
    <location>
        <begin position="156"/>
        <end position="174"/>
    </location>
</feature>
<evidence type="ECO:0000256" key="1">
    <source>
        <dbReference type="SAM" id="Phobius"/>
    </source>
</evidence>
<name>A0ABD6P2V3_9MYCO</name>
<feature type="transmembrane region" description="Helical" evidence="1">
    <location>
        <begin position="186"/>
        <end position="205"/>
    </location>
</feature>
<proteinExistence type="predicted"/>
<accession>A0ABD6P2V3</accession>
<comment type="caution">
    <text evidence="2">The sequence shown here is derived from an EMBL/GenBank/DDBJ whole genome shotgun (WGS) entry which is preliminary data.</text>
</comment>